<dbReference type="STRING" id="29354.IO98_02530"/>
<evidence type="ECO:0000256" key="1">
    <source>
        <dbReference type="SAM" id="Phobius"/>
    </source>
</evidence>
<keyword evidence="3" id="KW-1185">Reference proteome</keyword>
<feature type="transmembrane region" description="Helical" evidence="1">
    <location>
        <begin position="477"/>
        <end position="497"/>
    </location>
</feature>
<dbReference type="OrthoDB" id="2603533at2"/>
<protein>
    <submittedName>
        <fullName evidence="2">Sodium:solute symporter</fullName>
    </submittedName>
</protein>
<feature type="transmembrane region" description="Helical" evidence="1">
    <location>
        <begin position="313"/>
        <end position="330"/>
    </location>
</feature>
<feature type="transmembrane region" description="Helical" evidence="1">
    <location>
        <begin position="509"/>
        <end position="531"/>
    </location>
</feature>
<name>A0A084JRI8_9FIRM</name>
<feature type="transmembrane region" description="Helical" evidence="1">
    <location>
        <begin position="258"/>
        <end position="277"/>
    </location>
</feature>
<organism evidence="2 3">
    <name type="scientific">Lacrimispora celerecrescens</name>
    <dbReference type="NCBI Taxonomy" id="29354"/>
    <lineage>
        <taxon>Bacteria</taxon>
        <taxon>Bacillati</taxon>
        <taxon>Bacillota</taxon>
        <taxon>Clostridia</taxon>
        <taxon>Lachnospirales</taxon>
        <taxon>Lachnospiraceae</taxon>
        <taxon>Lacrimispora</taxon>
    </lineage>
</organism>
<sequence>MGRSQKHGYGVLLFMFFSAAGILYSLNQILNQEVFQWIMNQREYKTMMAETAGLFAAFCFSGFLFPKSKQKLMAAVLITAVFLWAHVVFVPVLVSGLYLAYILFFGRFLRVSLWKLPKDDGLASDFLAGASFLIVIYCLMSAIGIGSIGYLTAFVFISGGILLLFGRSCLGDGGNGNGLNFTGKELLLLSFLLTMVCLQAGRLNIAIDYDSLWYGVRSRYILDNGHGIYENLGTIGIVYTYSKGFEVLTLPLSQLPSYSFVTSVNLWLSLGVLFMGYQIGRFYMKREQAVFLAALLSGVPGIMNMAVTAKSDIITLLVQEIMLYYLLCYIKAGRKSWRYLGYGTAAFFISLTLKPTALIFSTAVFGMGFLYLLGKLLLPKFGAEGGNAGGLAVVAGSLLALGGIWARTQLLTGLPLTSVFSSLLTRIGFHLKYPFMVNTIPNSGAGMSMKERTVHLANRLHGFFFCPVGEDMDHVVLAWGGYLLYFLLLLWIVSCFYGKNVDRGKNCQLSVFLKVIYVPFLVVNLISLGMLTQVDGNYFMLFYVLTAVYVLKAAAEAKEKVVWRGGIGAGVWVLMFSVFFTAMTSWNWSLGFTPVSFHHKGYYNHQEAARQDMVSKGNGRVWDILAADPEARLIAIGDHPDVLAFPCNVQSYDDITGVWGNVALVKKMDYFVEFMDYAKAEYVYVQAGYTGEENRSYSLVRDMIEWGKLIPVCYDNGNLLAAVDVNGDYNEKSARALTEFEQCYIKKEANDNQ</sequence>
<evidence type="ECO:0000313" key="3">
    <source>
        <dbReference type="Proteomes" id="UP000028525"/>
    </source>
</evidence>
<evidence type="ECO:0000313" key="2">
    <source>
        <dbReference type="EMBL" id="KEZ91572.1"/>
    </source>
</evidence>
<feature type="transmembrane region" description="Helical" evidence="1">
    <location>
        <begin position="289"/>
        <end position="307"/>
    </location>
</feature>
<keyword evidence="1" id="KW-1133">Transmembrane helix</keyword>
<dbReference type="Proteomes" id="UP000028525">
    <property type="component" value="Unassembled WGS sequence"/>
</dbReference>
<feature type="transmembrane region" description="Helical" evidence="1">
    <location>
        <begin position="72"/>
        <end position="101"/>
    </location>
</feature>
<proteinExistence type="predicted"/>
<feature type="transmembrane region" description="Helical" evidence="1">
    <location>
        <begin position="122"/>
        <end position="142"/>
    </location>
</feature>
<dbReference type="EMBL" id="JPME01000003">
    <property type="protein sequence ID" value="KEZ91572.1"/>
    <property type="molecule type" value="Genomic_DNA"/>
</dbReference>
<accession>A0A084JRI8</accession>
<feature type="transmembrane region" description="Helical" evidence="1">
    <location>
        <begin position="359"/>
        <end position="378"/>
    </location>
</feature>
<feature type="transmembrane region" description="Helical" evidence="1">
    <location>
        <begin position="148"/>
        <end position="165"/>
    </location>
</feature>
<keyword evidence="1" id="KW-0812">Transmembrane</keyword>
<gene>
    <name evidence="2" type="ORF">IO98_02530</name>
</gene>
<feature type="transmembrane region" description="Helical" evidence="1">
    <location>
        <begin position="537"/>
        <end position="555"/>
    </location>
</feature>
<feature type="transmembrane region" description="Helical" evidence="1">
    <location>
        <begin position="567"/>
        <end position="588"/>
    </location>
</feature>
<dbReference type="AlphaFoldDB" id="A0A084JRI8"/>
<dbReference type="RefSeq" id="WP_038277576.1">
    <property type="nucleotide sequence ID" value="NZ_JPME01000003.1"/>
</dbReference>
<keyword evidence="1" id="KW-0472">Membrane</keyword>
<feature type="transmembrane region" description="Helical" evidence="1">
    <location>
        <begin position="186"/>
        <end position="207"/>
    </location>
</feature>
<feature type="transmembrane region" description="Helical" evidence="1">
    <location>
        <begin position="385"/>
        <end position="406"/>
    </location>
</feature>
<reference evidence="2 3" key="1">
    <citation type="submission" date="2014-07" db="EMBL/GenBank/DDBJ databases">
        <title>Draft genome of Clostridium celerecrescens 152B isolated from sediments associated with methane hydrate from Krishna Godavari basin.</title>
        <authorList>
            <person name="Honkalas V.S."/>
            <person name="Dabir A.P."/>
            <person name="Arora P."/>
            <person name="Dhakephalkar P.K."/>
        </authorList>
    </citation>
    <scope>NUCLEOTIDE SEQUENCE [LARGE SCALE GENOMIC DNA]</scope>
    <source>
        <strain evidence="2 3">152B</strain>
    </source>
</reference>
<feature type="transmembrane region" description="Helical" evidence="1">
    <location>
        <begin position="6"/>
        <end position="26"/>
    </location>
</feature>
<feature type="transmembrane region" description="Helical" evidence="1">
    <location>
        <begin position="47"/>
        <end position="66"/>
    </location>
</feature>
<comment type="caution">
    <text evidence="2">The sequence shown here is derived from an EMBL/GenBank/DDBJ whole genome shotgun (WGS) entry which is preliminary data.</text>
</comment>